<name>A0A068UY44_COFCA</name>
<dbReference type="Proteomes" id="UP000295252">
    <property type="component" value="Chromosome X"/>
</dbReference>
<dbReference type="GO" id="GO:0019005">
    <property type="term" value="C:SCF ubiquitin ligase complex"/>
    <property type="evidence" value="ECO:0007669"/>
    <property type="project" value="TreeGrafter"/>
</dbReference>
<dbReference type="STRING" id="49390.A0A068UY44"/>
<dbReference type="SMART" id="SM00367">
    <property type="entry name" value="LRR_CC"/>
    <property type="match status" value="5"/>
</dbReference>
<feature type="region of interest" description="Disordered" evidence="1">
    <location>
        <begin position="273"/>
        <end position="292"/>
    </location>
</feature>
<dbReference type="PhylomeDB" id="A0A068UY44"/>
<keyword evidence="3" id="KW-1185">Reference proteome</keyword>
<dbReference type="AlphaFoldDB" id="A0A068UY44"/>
<dbReference type="PANTHER" id="PTHR13318">
    <property type="entry name" value="PARTNER OF PAIRED, ISOFORM B-RELATED"/>
    <property type="match status" value="1"/>
</dbReference>
<dbReference type="GO" id="GO:0031146">
    <property type="term" value="P:SCF-dependent proteasomal ubiquitin-dependent protein catabolic process"/>
    <property type="evidence" value="ECO:0007669"/>
    <property type="project" value="TreeGrafter"/>
</dbReference>
<evidence type="ECO:0008006" key="4">
    <source>
        <dbReference type="Google" id="ProtNLM"/>
    </source>
</evidence>
<dbReference type="SUPFAM" id="SSF52047">
    <property type="entry name" value="RNI-like"/>
    <property type="match status" value="1"/>
</dbReference>
<reference evidence="3" key="1">
    <citation type="journal article" date="2014" name="Science">
        <title>The coffee genome provides insight into the convergent evolution of caffeine biosynthesis.</title>
        <authorList>
            <person name="Denoeud F."/>
            <person name="Carretero-Paulet L."/>
            <person name="Dereeper A."/>
            <person name="Droc G."/>
            <person name="Guyot R."/>
            <person name="Pietrella M."/>
            <person name="Zheng C."/>
            <person name="Alberti A."/>
            <person name="Anthony F."/>
            <person name="Aprea G."/>
            <person name="Aury J.M."/>
            <person name="Bento P."/>
            <person name="Bernard M."/>
            <person name="Bocs S."/>
            <person name="Campa C."/>
            <person name="Cenci A."/>
            <person name="Combes M.C."/>
            <person name="Crouzillat D."/>
            <person name="Da Silva C."/>
            <person name="Daddiego L."/>
            <person name="De Bellis F."/>
            <person name="Dussert S."/>
            <person name="Garsmeur O."/>
            <person name="Gayraud T."/>
            <person name="Guignon V."/>
            <person name="Jahn K."/>
            <person name="Jamilloux V."/>
            <person name="Joet T."/>
            <person name="Labadie K."/>
            <person name="Lan T."/>
            <person name="Leclercq J."/>
            <person name="Lepelley M."/>
            <person name="Leroy T."/>
            <person name="Li L.T."/>
            <person name="Librado P."/>
            <person name="Lopez L."/>
            <person name="Munoz A."/>
            <person name="Noel B."/>
            <person name="Pallavicini A."/>
            <person name="Perrotta G."/>
            <person name="Poncet V."/>
            <person name="Pot D."/>
            <person name="Priyono X."/>
            <person name="Rigoreau M."/>
            <person name="Rouard M."/>
            <person name="Rozas J."/>
            <person name="Tranchant-Dubreuil C."/>
            <person name="VanBuren R."/>
            <person name="Zhang Q."/>
            <person name="Andrade A.C."/>
            <person name="Argout X."/>
            <person name="Bertrand B."/>
            <person name="de Kochko A."/>
            <person name="Graziosi G."/>
            <person name="Henry R.J."/>
            <person name="Jayarama X."/>
            <person name="Ming R."/>
            <person name="Nagai C."/>
            <person name="Rounsley S."/>
            <person name="Sankoff D."/>
            <person name="Giuliano G."/>
            <person name="Albert V.A."/>
            <person name="Wincker P."/>
            <person name="Lashermes P."/>
        </authorList>
    </citation>
    <scope>NUCLEOTIDE SEQUENCE [LARGE SCALE GENOMIC DNA]</scope>
    <source>
        <strain evidence="3">cv. DH200-94</strain>
    </source>
</reference>
<dbReference type="OMA" id="CRRISNE"/>
<evidence type="ECO:0000256" key="1">
    <source>
        <dbReference type="SAM" id="MobiDB-lite"/>
    </source>
</evidence>
<evidence type="ECO:0000313" key="3">
    <source>
        <dbReference type="Proteomes" id="UP000295252"/>
    </source>
</evidence>
<accession>A0A068UY44</accession>
<organism evidence="2 3">
    <name type="scientific">Coffea canephora</name>
    <name type="common">Robusta coffee</name>
    <dbReference type="NCBI Taxonomy" id="49390"/>
    <lineage>
        <taxon>Eukaryota</taxon>
        <taxon>Viridiplantae</taxon>
        <taxon>Streptophyta</taxon>
        <taxon>Embryophyta</taxon>
        <taxon>Tracheophyta</taxon>
        <taxon>Spermatophyta</taxon>
        <taxon>Magnoliopsida</taxon>
        <taxon>eudicotyledons</taxon>
        <taxon>Gunneridae</taxon>
        <taxon>Pentapetalae</taxon>
        <taxon>asterids</taxon>
        <taxon>lamiids</taxon>
        <taxon>Gentianales</taxon>
        <taxon>Rubiaceae</taxon>
        <taxon>Ixoroideae</taxon>
        <taxon>Gardenieae complex</taxon>
        <taxon>Bertiereae - Coffeeae clade</taxon>
        <taxon>Coffeeae</taxon>
        <taxon>Coffea</taxon>
    </lineage>
</organism>
<dbReference type="OrthoDB" id="10257471at2759"/>
<sequence length="728" mass="80166">MIGSWCKANFFQGENSRESSSGKKRLSGESDGGDWTGKKVRIFDGIDGNLEVFHGIDTEEEERNENQAMGSGEERGVSCTDELCGFDLNVALIDSEDDEFVPEAVNRKVDIICIPSDDSEDEEGIGIVAHDVKGKGKLIVEETNNELLENIDFGLGLMGRSYDGNSYVSDGRRYTREEKGKAKIVDSWLSLATNPTQLELQTRSQDSIQFELQPGSQDLKRFNHTSENGYQVEGSESSTEFARRKHAEYDIEMQTLRHSELRRNAHKFARWAENGDVSSSQEKPPLEDLLGKSPGPFSTALNMVRDRTSWRSRQLIDWKPSDNGCNSFRPVVPSLLDLSLKALAAKAEAIVSLELVPDFLRRKLADCICNLRKMDVHTFELFVKGSPTEIRIKDCSWLTDCHFSKAFGNFDAKNLKVLELELCGQCPFTLAGLSFPDLGVLSLKGACRLSNDGLKAFVKSAPELESINLSHCSLLTNVGINFLADSLGSKLRELYIDECPKIDAMLILPALRKFAYLEVLSVAGIHTVSDQFVDAVVNTCGKTLKELDLSNCLGLTNGSLRAIGDNCSGLHSLNISNLDKLTDLALQFLADGCQHIQTLKLCRNKFSDEAIAAFLEASGESLKELCLNSVTSVGPCTAFSLAKCSRKLLVLDLSWCRKLTDKALGLIVDSCLSLKLVKLFGCTQITKSFVNGHSNTQVQIIGLQLTPILENAESSGTLSRYSPAESFV</sequence>
<evidence type="ECO:0000313" key="2">
    <source>
        <dbReference type="EMBL" id="CDP13470.1"/>
    </source>
</evidence>
<protein>
    <recommendedName>
        <fullName evidence="4">Rad7</fullName>
    </recommendedName>
</protein>
<dbReference type="EMBL" id="HG739159">
    <property type="protein sequence ID" value="CDP13470.1"/>
    <property type="molecule type" value="Genomic_DNA"/>
</dbReference>
<dbReference type="InterPro" id="IPR032675">
    <property type="entry name" value="LRR_dom_sf"/>
</dbReference>
<dbReference type="Gramene" id="CDP13470">
    <property type="protein sequence ID" value="CDP13470"/>
    <property type="gene ID" value="GSCOC_T00038427001"/>
</dbReference>
<dbReference type="InParanoid" id="A0A068UY44"/>
<dbReference type="InterPro" id="IPR006553">
    <property type="entry name" value="Leu-rich_rpt_Cys-con_subtyp"/>
</dbReference>
<gene>
    <name evidence="2" type="ORF">GSCOC_T00038427001</name>
</gene>
<proteinExistence type="predicted"/>
<dbReference type="Gene3D" id="3.80.10.10">
    <property type="entry name" value="Ribonuclease Inhibitor"/>
    <property type="match status" value="2"/>
</dbReference>
<dbReference type="PANTHER" id="PTHR13318:SF101">
    <property type="entry name" value="F-BOX_LRR PROTEIN"/>
    <property type="match status" value="1"/>
</dbReference>